<proteinExistence type="predicted"/>
<comment type="subcellular location">
    <subcellularLocation>
        <location evidence="1">Cell membrane</location>
        <topology evidence="1">Multi-pass membrane protein</topology>
    </subcellularLocation>
</comment>
<dbReference type="InterPro" id="IPR027417">
    <property type="entry name" value="P-loop_NTPase"/>
</dbReference>
<dbReference type="AlphaFoldDB" id="A0A1F4VBR3"/>
<dbReference type="Pfam" id="PF00005">
    <property type="entry name" value="ABC_tran"/>
    <property type="match status" value="1"/>
</dbReference>
<evidence type="ECO:0000256" key="9">
    <source>
        <dbReference type="SAM" id="Phobius"/>
    </source>
</evidence>
<feature type="domain" description="ABC transmembrane type-1" evidence="11">
    <location>
        <begin position="97"/>
        <end position="303"/>
    </location>
</feature>
<dbReference type="InterPro" id="IPR039421">
    <property type="entry name" value="Type_1_exporter"/>
</dbReference>
<gene>
    <name evidence="12" type="ORF">A2797_01545</name>
</gene>
<dbReference type="PROSITE" id="PS00211">
    <property type="entry name" value="ABC_TRANSPORTER_1"/>
    <property type="match status" value="1"/>
</dbReference>
<feature type="transmembrane region" description="Helical" evidence="9">
    <location>
        <begin position="258"/>
        <end position="281"/>
    </location>
</feature>
<dbReference type="GO" id="GO:0005886">
    <property type="term" value="C:plasma membrane"/>
    <property type="evidence" value="ECO:0007669"/>
    <property type="project" value="UniProtKB-SubCell"/>
</dbReference>
<feature type="domain" description="ABC transporter" evidence="10">
    <location>
        <begin position="337"/>
        <end position="577"/>
    </location>
</feature>
<dbReference type="STRING" id="1802619.A2797_01545"/>
<keyword evidence="7 9" id="KW-1133">Transmembrane helix</keyword>
<dbReference type="Gene3D" id="1.20.1560.10">
    <property type="entry name" value="ABC transporter type 1, transmembrane domain"/>
    <property type="match status" value="1"/>
</dbReference>
<evidence type="ECO:0000256" key="5">
    <source>
        <dbReference type="ARBA" id="ARBA00022741"/>
    </source>
</evidence>
<keyword evidence="6" id="KW-0067">ATP-binding</keyword>
<dbReference type="Proteomes" id="UP000179005">
    <property type="component" value="Unassembled WGS sequence"/>
</dbReference>
<evidence type="ECO:0000259" key="10">
    <source>
        <dbReference type="PROSITE" id="PS50893"/>
    </source>
</evidence>
<evidence type="ECO:0000313" key="12">
    <source>
        <dbReference type="EMBL" id="OGC54557.1"/>
    </source>
</evidence>
<dbReference type="InterPro" id="IPR003439">
    <property type="entry name" value="ABC_transporter-like_ATP-bd"/>
</dbReference>
<keyword evidence="2" id="KW-0813">Transport</keyword>
<dbReference type="SUPFAM" id="SSF52540">
    <property type="entry name" value="P-loop containing nucleoside triphosphate hydrolases"/>
    <property type="match status" value="1"/>
</dbReference>
<protein>
    <recommendedName>
        <fullName evidence="14">ABC transporter</fullName>
    </recommendedName>
</protein>
<keyword evidence="8 9" id="KW-0472">Membrane</keyword>
<dbReference type="InterPro" id="IPR036640">
    <property type="entry name" value="ABC1_TM_sf"/>
</dbReference>
<comment type="caution">
    <text evidence="12">The sequence shown here is derived from an EMBL/GenBank/DDBJ whole genome shotgun (WGS) entry which is preliminary data.</text>
</comment>
<dbReference type="PROSITE" id="PS50929">
    <property type="entry name" value="ABC_TM1F"/>
    <property type="match status" value="1"/>
</dbReference>
<evidence type="ECO:0000256" key="7">
    <source>
        <dbReference type="ARBA" id="ARBA00022989"/>
    </source>
</evidence>
<dbReference type="FunFam" id="3.40.50.300:FF:000221">
    <property type="entry name" value="Multidrug ABC transporter ATP-binding protein"/>
    <property type="match status" value="1"/>
</dbReference>
<keyword evidence="5" id="KW-0547">Nucleotide-binding</keyword>
<evidence type="ECO:0000256" key="3">
    <source>
        <dbReference type="ARBA" id="ARBA00022475"/>
    </source>
</evidence>
<dbReference type="SMART" id="SM00382">
    <property type="entry name" value="AAA"/>
    <property type="match status" value="1"/>
</dbReference>
<reference evidence="12 13" key="1">
    <citation type="journal article" date="2016" name="Nat. Commun.">
        <title>Thousands of microbial genomes shed light on interconnected biogeochemical processes in an aquifer system.</title>
        <authorList>
            <person name="Anantharaman K."/>
            <person name="Brown C.T."/>
            <person name="Hug L.A."/>
            <person name="Sharon I."/>
            <person name="Castelle C.J."/>
            <person name="Probst A.J."/>
            <person name="Thomas B.C."/>
            <person name="Singh A."/>
            <person name="Wilkins M.J."/>
            <person name="Karaoz U."/>
            <person name="Brodie E.L."/>
            <person name="Williams K.H."/>
            <person name="Hubbard S.S."/>
            <person name="Banfield J.F."/>
        </authorList>
    </citation>
    <scope>NUCLEOTIDE SEQUENCE [LARGE SCALE GENOMIC DNA]</scope>
</reference>
<evidence type="ECO:0000256" key="1">
    <source>
        <dbReference type="ARBA" id="ARBA00004651"/>
    </source>
</evidence>
<dbReference type="GO" id="GO:0015421">
    <property type="term" value="F:ABC-type oligopeptide transporter activity"/>
    <property type="evidence" value="ECO:0007669"/>
    <property type="project" value="TreeGrafter"/>
</dbReference>
<accession>A0A1F4VBR3</accession>
<dbReference type="InterPro" id="IPR003593">
    <property type="entry name" value="AAA+_ATPase"/>
</dbReference>
<dbReference type="PROSITE" id="PS50893">
    <property type="entry name" value="ABC_TRANSPORTER_2"/>
    <property type="match status" value="1"/>
</dbReference>
<keyword evidence="4 9" id="KW-0812">Transmembrane</keyword>
<dbReference type="PANTHER" id="PTHR43394">
    <property type="entry name" value="ATP-DEPENDENT PERMEASE MDL1, MITOCHONDRIAL"/>
    <property type="match status" value="1"/>
</dbReference>
<evidence type="ECO:0000313" key="13">
    <source>
        <dbReference type="Proteomes" id="UP000179005"/>
    </source>
</evidence>
<feature type="transmembrane region" description="Helical" evidence="9">
    <location>
        <begin position="20"/>
        <end position="43"/>
    </location>
</feature>
<dbReference type="InterPro" id="IPR017871">
    <property type="entry name" value="ABC_transporter-like_CS"/>
</dbReference>
<evidence type="ECO:0008006" key="14">
    <source>
        <dbReference type="Google" id="ProtNLM"/>
    </source>
</evidence>
<dbReference type="SUPFAM" id="SSF90123">
    <property type="entry name" value="ABC transporter transmembrane region"/>
    <property type="match status" value="1"/>
</dbReference>
<dbReference type="Gene3D" id="3.40.50.300">
    <property type="entry name" value="P-loop containing nucleotide triphosphate hydrolases"/>
    <property type="match status" value="1"/>
</dbReference>
<dbReference type="Pfam" id="PF00664">
    <property type="entry name" value="ABC_membrane"/>
    <property type="match status" value="1"/>
</dbReference>
<feature type="transmembrane region" description="Helical" evidence="9">
    <location>
        <begin position="49"/>
        <end position="68"/>
    </location>
</feature>
<feature type="transmembrane region" description="Helical" evidence="9">
    <location>
        <begin position="146"/>
        <end position="173"/>
    </location>
</feature>
<dbReference type="GO" id="GO:0005524">
    <property type="term" value="F:ATP binding"/>
    <property type="evidence" value="ECO:0007669"/>
    <property type="project" value="UniProtKB-KW"/>
</dbReference>
<dbReference type="PANTHER" id="PTHR43394:SF1">
    <property type="entry name" value="ATP-BINDING CASSETTE SUB-FAMILY B MEMBER 10, MITOCHONDRIAL"/>
    <property type="match status" value="1"/>
</dbReference>
<organism evidence="12 13">
    <name type="scientific">candidate division WWE3 bacterium RIFCSPHIGHO2_01_FULL_48_15</name>
    <dbReference type="NCBI Taxonomy" id="1802619"/>
    <lineage>
        <taxon>Bacteria</taxon>
        <taxon>Katanobacteria</taxon>
    </lineage>
</organism>
<evidence type="ECO:0000256" key="8">
    <source>
        <dbReference type="ARBA" id="ARBA00023136"/>
    </source>
</evidence>
<dbReference type="EMBL" id="MEVC01000020">
    <property type="protein sequence ID" value="OGC54557.1"/>
    <property type="molecule type" value="Genomic_DNA"/>
</dbReference>
<sequence length="585" mass="66736">MEFFRILWRLMKPFRRDIAIFMAIIVLYEALQIIDSYIFGLVIDFLSRDVGITVIILFFAGLIIYDLLFVRLDNFVDWTIISRLFHPVYVYFKKVTLAKFLEMEMRWHQDQRSGSLVGKVNDGTWKILDMVSGICWEFAPTVIQVFLSFIPLLFFTPITVFVVLAALVIFWAITLRGHRAALPLRIARQDIYEEEWGKMQELVTNVETVVLFNQQERLSLDYEQTLLRAKEYGLKDDQISVFRYGRLRIQVNNIGRRMVLGILVWQVAAGAISIGGMVFAWTLTEKLFHSFWRLARLYDRSQKTLEAARRIEKLLALQPKIANPQLCQSTSIEKVDLELRDVEFSYNENRGEGVQKLNLVILAGETVGVVGPSGAGKTTLRRLLTRTWDIDHGQILINGVDIKNLPLAQVRGAFAHVPQGDEVSIFNESFSFNISLGRPEATKEEIEKAACVAGLHDFISKCEFGYETLLGERGLRLSGGQKQRLSLARAILANCPVLILDEATSSVDSITEDEIQKQLIPILKSNRRTAIVIAHRLATLIGVVDRILVFDGGSLVEEGTHEELLQRRGLYRALYDRQFERSSCL</sequence>
<evidence type="ECO:0000259" key="11">
    <source>
        <dbReference type="PROSITE" id="PS50929"/>
    </source>
</evidence>
<keyword evidence="3" id="KW-1003">Cell membrane</keyword>
<name>A0A1F4VBR3_UNCKA</name>
<evidence type="ECO:0000256" key="2">
    <source>
        <dbReference type="ARBA" id="ARBA00022448"/>
    </source>
</evidence>
<dbReference type="GO" id="GO:0016887">
    <property type="term" value="F:ATP hydrolysis activity"/>
    <property type="evidence" value="ECO:0007669"/>
    <property type="project" value="InterPro"/>
</dbReference>
<evidence type="ECO:0000256" key="6">
    <source>
        <dbReference type="ARBA" id="ARBA00022840"/>
    </source>
</evidence>
<dbReference type="InterPro" id="IPR011527">
    <property type="entry name" value="ABC1_TM_dom"/>
</dbReference>
<evidence type="ECO:0000256" key="4">
    <source>
        <dbReference type="ARBA" id="ARBA00022692"/>
    </source>
</evidence>